<accession>A0ABN2QWW8</accession>
<feature type="compositionally biased region" description="Low complexity" evidence="1">
    <location>
        <begin position="26"/>
        <end position="43"/>
    </location>
</feature>
<evidence type="ECO:0008006" key="5">
    <source>
        <dbReference type="Google" id="ProtNLM"/>
    </source>
</evidence>
<feature type="chain" id="PRO_5046810759" description="Nitrate ABC transporter substrate-binding protein" evidence="2">
    <location>
        <begin position="24"/>
        <end position="195"/>
    </location>
</feature>
<dbReference type="Proteomes" id="UP001499933">
    <property type="component" value="Unassembled WGS sequence"/>
</dbReference>
<name>A0ABN2QWW8_9MICO</name>
<gene>
    <name evidence="3" type="ORF">GCM10009776_22580</name>
</gene>
<dbReference type="PROSITE" id="PS51257">
    <property type="entry name" value="PROKAR_LIPOPROTEIN"/>
    <property type="match status" value="1"/>
</dbReference>
<dbReference type="RefSeq" id="WP_344094638.1">
    <property type="nucleotide sequence ID" value="NZ_BAAAOG010000003.1"/>
</dbReference>
<feature type="signal peptide" evidence="2">
    <location>
        <begin position="1"/>
        <end position="23"/>
    </location>
</feature>
<proteinExistence type="predicted"/>
<keyword evidence="2" id="KW-0732">Signal</keyword>
<keyword evidence="4" id="KW-1185">Reference proteome</keyword>
<evidence type="ECO:0000256" key="1">
    <source>
        <dbReference type="SAM" id="MobiDB-lite"/>
    </source>
</evidence>
<dbReference type="EMBL" id="BAAAOG010000003">
    <property type="protein sequence ID" value="GAA1959528.1"/>
    <property type="molecule type" value="Genomic_DNA"/>
</dbReference>
<feature type="region of interest" description="Disordered" evidence="1">
    <location>
        <begin position="26"/>
        <end position="63"/>
    </location>
</feature>
<evidence type="ECO:0000256" key="2">
    <source>
        <dbReference type="SAM" id="SignalP"/>
    </source>
</evidence>
<organism evidence="3 4">
    <name type="scientific">Microbacterium deminutum</name>
    <dbReference type="NCBI Taxonomy" id="344164"/>
    <lineage>
        <taxon>Bacteria</taxon>
        <taxon>Bacillati</taxon>
        <taxon>Actinomycetota</taxon>
        <taxon>Actinomycetes</taxon>
        <taxon>Micrococcales</taxon>
        <taxon>Microbacteriaceae</taxon>
        <taxon>Microbacterium</taxon>
    </lineage>
</organism>
<sequence>MTTPLARLGAALVLALTASLATACTSTPPTGPDTSASGAATPSTPAPDPSTEPSGAPTAGADPTCDTLISAQTIADFHSIGWTARTDPFYIGDSELPDGLQCVWADFEGPAGDHLQMFGWAPITAAAATDAQDALVGQGWIRETSVDGTYITESPESATAVDDEGYGMTYLFGDGWVKVADTKQGLLLIEWAPSS</sequence>
<protein>
    <recommendedName>
        <fullName evidence="5">Nitrate ABC transporter substrate-binding protein</fullName>
    </recommendedName>
</protein>
<evidence type="ECO:0000313" key="4">
    <source>
        <dbReference type="Proteomes" id="UP001499933"/>
    </source>
</evidence>
<evidence type="ECO:0000313" key="3">
    <source>
        <dbReference type="EMBL" id="GAA1959528.1"/>
    </source>
</evidence>
<comment type="caution">
    <text evidence="3">The sequence shown here is derived from an EMBL/GenBank/DDBJ whole genome shotgun (WGS) entry which is preliminary data.</text>
</comment>
<reference evidence="3 4" key="1">
    <citation type="journal article" date="2019" name="Int. J. Syst. Evol. Microbiol.">
        <title>The Global Catalogue of Microorganisms (GCM) 10K type strain sequencing project: providing services to taxonomists for standard genome sequencing and annotation.</title>
        <authorList>
            <consortium name="The Broad Institute Genomics Platform"/>
            <consortium name="The Broad Institute Genome Sequencing Center for Infectious Disease"/>
            <person name="Wu L."/>
            <person name="Ma J."/>
        </authorList>
    </citation>
    <scope>NUCLEOTIDE SEQUENCE [LARGE SCALE GENOMIC DNA]</scope>
    <source>
        <strain evidence="3 4">JCM 14901</strain>
    </source>
</reference>